<dbReference type="InterPro" id="IPR045145">
    <property type="entry name" value="PTHR15271"/>
</dbReference>
<dbReference type="PANTHER" id="PTHR15271:SF4">
    <property type="entry name" value="CHROMATIN ASSEMBLY FACTOR 1 SUBUNIT B"/>
    <property type="match status" value="1"/>
</dbReference>
<feature type="repeat" description="WD" evidence="1">
    <location>
        <begin position="76"/>
        <end position="117"/>
    </location>
</feature>
<proteinExistence type="predicted"/>
<dbReference type="GO" id="GO:0006334">
    <property type="term" value="P:nucleosome assembly"/>
    <property type="evidence" value="ECO:0007669"/>
    <property type="project" value="TreeGrafter"/>
</dbReference>
<dbReference type="Gene3D" id="2.130.10.10">
    <property type="entry name" value="YVTN repeat-like/Quinoprotein amine dehydrogenase"/>
    <property type="match status" value="1"/>
</dbReference>
<dbReference type="GO" id="GO:0033186">
    <property type="term" value="C:CAF-1 complex"/>
    <property type="evidence" value="ECO:0007669"/>
    <property type="project" value="TreeGrafter"/>
</dbReference>
<gene>
    <name evidence="3" type="ORF">C8F04DRAFT_1274099</name>
</gene>
<sequence length="328" mass="36175">MRMLESGGHDSKPISSCDFQPVPIEKARPTSSTSTTDEREKWAAQAYRLATVGEDNHYPCVAAFLCALTRRPLLELAEHTHFVHGVAWHPLNEYIATQSSDRAMHVYRISDTARGRVRARDARLVGTPSAFRVVPSGLGRSDAIAFAAHPARVPCTSCVLVTFVPRATPCLPPRLRWRRPRAAVGLGLGLGRGSSDLSPANLQIEKEWWKPWTTFRCTTMQAYDLAWSPTGDFWSRGARIMWRGCLRAWMVSVGTFLSCFMSHWCVGALRRLVLSCCISPLSPLPPHPDAVRATSVSVDLDVLQFFSWSAGAMLFFNGGSQGCLALSG</sequence>
<evidence type="ECO:0000313" key="4">
    <source>
        <dbReference type="Proteomes" id="UP001218188"/>
    </source>
</evidence>
<keyword evidence="4" id="KW-1185">Reference proteome</keyword>
<evidence type="ECO:0000256" key="2">
    <source>
        <dbReference type="SAM" id="MobiDB-lite"/>
    </source>
</evidence>
<dbReference type="PROSITE" id="PS50082">
    <property type="entry name" value="WD_REPEATS_2"/>
    <property type="match status" value="1"/>
</dbReference>
<dbReference type="AlphaFoldDB" id="A0AAD6WQ79"/>
<dbReference type="GO" id="GO:0006335">
    <property type="term" value="P:DNA replication-dependent chromatin assembly"/>
    <property type="evidence" value="ECO:0007669"/>
    <property type="project" value="InterPro"/>
</dbReference>
<protein>
    <submittedName>
        <fullName evidence="3">Uncharacterized protein</fullName>
    </submittedName>
</protein>
<dbReference type="EMBL" id="JARJCM010000241">
    <property type="protein sequence ID" value="KAJ7021112.1"/>
    <property type="molecule type" value="Genomic_DNA"/>
</dbReference>
<organism evidence="3 4">
    <name type="scientific">Mycena alexandri</name>
    <dbReference type="NCBI Taxonomy" id="1745969"/>
    <lineage>
        <taxon>Eukaryota</taxon>
        <taxon>Fungi</taxon>
        <taxon>Dikarya</taxon>
        <taxon>Basidiomycota</taxon>
        <taxon>Agaricomycotina</taxon>
        <taxon>Agaricomycetes</taxon>
        <taxon>Agaricomycetidae</taxon>
        <taxon>Agaricales</taxon>
        <taxon>Marasmiineae</taxon>
        <taxon>Mycenaceae</taxon>
        <taxon>Mycena</taxon>
    </lineage>
</organism>
<dbReference type="InterPro" id="IPR001680">
    <property type="entry name" value="WD40_rpt"/>
</dbReference>
<reference evidence="3" key="1">
    <citation type="submission" date="2023-03" db="EMBL/GenBank/DDBJ databases">
        <title>Massive genome expansion in bonnet fungi (Mycena s.s.) driven by repeated elements and novel gene families across ecological guilds.</title>
        <authorList>
            <consortium name="Lawrence Berkeley National Laboratory"/>
            <person name="Harder C.B."/>
            <person name="Miyauchi S."/>
            <person name="Viragh M."/>
            <person name="Kuo A."/>
            <person name="Thoen E."/>
            <person name="Andreopoulos B."/>
            <person name="Lu D."/>
            <person name="Skrede I."/>
            <person name="Drula E."/>
            <person name="Henrissat B."/>
            <person name="Morin E."/>
            <person name="Kohler A."/>
            <person name="Barry K."/>
            <person name="LaButti K."/>
            <person name="Morin E."/>
            <person name="Salamov A."/>
            <person name="Lipzen A."/>
            <person name="Mereny Z."/>
            <person name="Hegedus B."/>
            <person name="Baldrian P."/>
            <person name="Stursova M."/>
            <person name="Weitz H."/>
            <person name="Taylor A."/>
            <person name="Grigoriev I.V."/>
            <person name="Nagy L.G."/>
            <person name="Martin F."/>
            <person name="Kauserud H."/>
        </authorList>
    </citation>
    <scope>NUCLEOTIDE SEQUENCE</scope>
    <source>
        <strain evidence="3">CBHHK200</strain>
    </source>
</reference>
<dbReference type="PANTHER" id="PTHR15271">
    <property type="entry name" value="CHROMATIN ASSEMBLY FACTOR 1 SUBUNIT B"/>
    <property type="match status" value="1"/>
</dbReference>
<dbReference type="Proteomes" id="UP001218188">
    <property type="component" value="Unassembled WGS sequence"/>
</dbReference>
<evidence type="ECO:0000313" key="3">
    <source>
        <dbReference type="EMBL" id="KAJ7021112.1"/>
    </source>
</evidence>
<comment type="caution">
    <text evidence="3">The sequence shown here is derived from an EMBL/GenBank/DDBJ whole genome shotgun (WGS) entry which is preliminary data.</text>
</comment>
<keyword evidence="1" id="KW-0853">WD repeat</keyword>
<dbReference type="SUPFAM" id="SSF50978">
    <property type="entry name" value="WD40 repeat-like"/>
    <property type="match status" value="1"/>
</dbReference>
<dbReference type="InterPro" id="IPR015943">
    <property type="entry name" value="WD40/YVTN_repeat-like_dom_sf"/>
</dbReference>
<dbReference type="GO" id="GO:0005634">
    <property type="term" value="C:nucleus"/>
    <property type="evidence" value="ECO:0007669"/>
    <property type="project" value="TreeGrafter"/>
</dbReference>
<name>A0AAD6WQ79_9AGAR</name>
<feature type="region of interest" description="Disordered" evidence="2">
    <location>
        <begin position="1"/>
        <end position="40"/>
    </location>
</feature>
<evidence type="ECO:0000256" key="1">
    <source>
        <dbReference type="PROSITE-ProRule" id="PRU00221"/>
    </source>
</evidence>
<dbReference type="InterPro" id="IPR036322">
    <property type="entry name" value="WD40_repeat_dom_sf"/>
</dbReference>
<dbReference type="Pfam" id="PF00400">
    <property type="entry name" value="WD40"/>
    <property type="match status" value="1"/>
</dbReference>
<dbReference type="SMART" id="SM00320">
    <property type="entry name" value="WD40"/>
    <property type="match status" value="1"/>
</dbReference>
<accession>A0AAD6WQ79</accession>